<dbReference type="EMBL" id="CAJFDH010000003">
    <property type="protein sequence ID" value="CAD5214420.1"/>
    <property type="molecule type" value="Genomic_DNA"/>
</dbReference>
<dbReference type="AlphaFoldDB" id="A0A811KFZ7"/>
<evidence type="ECO:0000256" key="4">
    <source>
        <dbReference type="ARBA" id="ARBA00022989"/>
    </source>
</evidence>
<dbReference type="GO" id="GO:0030659">
    <property type="term" value="C:cytoplasmic vesicle membrane"/>
    <property type="evidence" value="ECO:0007669"/>
    <property type="project" value="TreeGrafter"/>
</dbReference>
<dbReference type="PROSITE" id="PS50156">
    <property type="entry name" value="SSD"/>
    <property type="match status" value="1"/>
</dbReference>
<evidence type="ECO:0000256" key="7">
    <source>
        <dbReference type="SAM" id="MobiDB-lite"/>
    </source>
</evidence>
<dbReference type="GO" id="GO:0005886">
    <property type="term" value="C:plasma membrane"/>
    <property type="evidence" value="ECO:0007669"/>
    <property type="project" value="TreeGrafter"/>
</dbReference>
<sequence length="838" mass="93629">MDEFNRKWGYFVSKHPWLHILFSIALILVFGIWIKNLKIELDIRVSFSPPESGAAHENRVYKEFFNLTASPQRSFILLSAKDGGSVLRPECLKDVVKLDKSFSGFLNEIDSYSGLKQCDPLCNLNKPLHIILNHLLSANKSSKALLLDFPSSNYNGIDIFVGMNMAGATVHDQIFPQNNSRISSVKTIILWYFARADTLYAKKRLSDKTSEMFQLGQEGRFLENVKFEVFGDEIANKEMVRGAIEATVLMSIGFVLLLIFVTFTVYHKIGSMSKLAVPIVVFTSVLCPFLGCFAAFGLCTLLGFQTYTIMCVVPFLVQGVGVDDAFILLQSWSQHRRIKSHEERTAVVFAHVGPSITITSLTNTIAFGIGFFTPTPQMSLFCLCTSFALLFDYILTFTMLAPVISLCTKNEKQFTPLATVLSESEAQRVPRGILMYSKFLCSTKGRITGIVLFIVMHIFTYWGVVTMRSSFEPSKAFPSDSPLASSIDTVRSVFNEFFPVNVIVNRPPNVEDPLQLANFYEMVSELEALPPSYGSNRTLLWLRAFEKFDYETTQLFGYLGYNTSDYSLSYTNLDLFLDYAEHPAAIKTKTVNDSLTVSAFQFSFITKGQAEWAIRAVTEQQARDILLRYPEFNATIYDGDSSILDLLLTVKMDLIGSMAVTVACMTIICSIFIHNQVGVILVAMTITSVCFALVGFISWWGADLDPVTMVDVLLATGFSVDYTAHIAHQYYVKEYSSNLLRIAHSLHEMSGPMIQAGFSTILCMLPLIFVPTYAIVAFAKTVFVVVGVGLLHGLFFMPIVICWVPYRFGTCGKKSRSEQSSVSENPSTDSAQALLRTT</sequence>
<dbReference type="SUPFAM" id="SSF82866">
    <property type="entry name" value="Multidrug efflux transporter AcrB transmembrane domain"/>
    <property type="match status" value="2"/>
</dbReference>
<dbReference type="InterPro" id="IPR000731">
    <property type="entry name" value="SSD"/>
</dbReference>
<feature type="transmembrane region" description="Helical" evidence="8">
    <location>
        <begin position="680"/>
        <end position="700"/>
    </location>
</feature>
<evidence type="ECO:0000256" key="2">
    <source>
        <dbReference type="ARBA" id="ARBA00005585"/>
    </source>
</evidence>
<proteinExistence type="inferred from homology"/>
<feature type="transmembrane region" description="Helical" evidence="8">
    <location>
        <begin position="753"/>
        <end position="776"/>
    </location>
</feature>
<name>A0A811KFZ7_9BILA</name>
<feature type="transmembrane region" description="Helical" evidence="8">
    <location>
        <begin position="346"/>
        <end position="372"/>
    </location>
</feature>
<protein>
    <recommendedName>
        <fullName evidence="9">SSD domain-containing protein</fullName>
    </recommendedName>
</protein>
<gene>
    <name evidence="10" type="ORF">BOKJ2_LOCUS5584</name>
</gene>
<feature type="transmembrane region" description="Helical" evidence="8">
    <location>
        <begin position="16"/>
        <end position="34"/>
    </location>
</feature>
<dbReference type="GO" id="GO:0006897">
    <property type="term" value="P:endocytosis"/>
    <property type="evidence" value="ECO:0007669"/>
    <property type="project" value="TreeGrafter"/>
</dbReference>
<organism evidence="10 11">
    <name type="scientific">Bursaphelenchus okinawaensis</name>
    <dbReference type="NCBI Taxonomy" id="465554"/>
    <lineage>
        <taxon>Eukaryota</taxon>
        <taxon>Metazoa</taxon>
        <taxon>Ecdysozoa</taxon>
        <taxon>Nematoda</taxon>
        <taxon>Chromadorea</taxon>
        <taxon>Rhabditida</taxon>
        <taxon>Tylenchina</taxon>
        <taxon>Tylenchomorpha</taxon>
        <taxon>Aphelenchoidea</taxon>
        <taxon>Aphelenchoididae</taxon>
        <taxon>Bursaphelenchus</taxon>
    </lineage>
</organism>
<dbReference type="GO" id="GO:0018996">
    <property type="term" value="P:molting cycle, collagen and cuticulin-based cuticle"/>
    <property type="evidence" value="ECO:0007669"/>
    <property type="project" value="TreeGrafter"/>
</dbReference>
<keyword evidence="6" id="KW-0325">Glycoprotein</keyword>
<feature type="domain" description="SSD" evidence="9">
    <location>
        <begin position="246"/>
        <end position="406"/>
    </location>
</feature>
<comment type="subcellular location">
    <subcellularLocation>
        <location evidence="1">Membrane</location>
        <topology evidence="1">Multi-pass membrane protein</topology>
    </subcellularLocation>
</comment>
<dbReference type="InterPro" id="IPR003392">
    <property type="entry name" value="PTHD_SSD"/>
</dbReference>
<evidence type="ECO:0000259" key="9">
    <source>
        <dbReference type="PROSITE" id="PS50156"/>
    </source>
</evidence>
<evidence type="ECO:0000313" key="10">
    <source>
        <dbReference type="EMBL" id="CAD5214420.1"/>
    </source>
</evidence>
<accession>A0A811KFZ7</accession>
<evidence type="ECO:0000256" key="3">
    <source>
        <dbReference type="ARBA" id="ARBA00022692"/>
    </source>
</evidence>
<dbReference type="Proteomes" id="UP000783686">
    <property type="component" value="Unassembled WGS sequence"/>
</dbReference>
<evidence type="ECO:0000256" key="1">
    <source>
        <dbReference type="ARBA" id="ARBA00004141"/>
    </source>
</evidence>
<feature type="compositionally biased region" description="Polar residues" evidence="7">
    <location>
        <begin position="818"/>
        <end position="838"/>
    </location>
</feature>
<dbReference type="Pfam" id="PF02460">
    <property type="entry name" value="Patched"/>
    <property type="match status" value="1"/>
</dbReference>
<keyword evidence="4 8" id="KW-1133">Transmembrane helix</keyword>
<feature type="transmembrane region" description="Helical" evidence="8">
    <location>
        <begin position="445"/>
        <end position="464"/>
    </location>
</feature>
<dbReference type="PANTHER" id="PTHR10796">
    <property type="entry name" value="PATCHED-RELATED"/>
    <property type="match status" value="1"/>
</dbReference>
<comment type="caution">
    <text evidence="10">The sequence shown here is derived from an EMBL/GenBank/DDBJ whole genome shotgun (WGS) entry which is preliminary data.</text>
</comment>
<evidence type="ECO:0000256" key="6">
    <source>
        <dbReference type="ARBA" id="ARBA00023180"/>
    </source>
</evidence>
<evidence type="ECO:0000313" key="11">
    <source>
        <dbReference type="Proteomes" id="UP000614601"/>
    </source>
</evidence>
<feature type="transmembrane region" description="Helical" evidence="8">
    <location>
        <begin position="246"/>
        <end position="267"/>
    </location>
</feature>
<evidence type="ECO:0000256" key="8">
    <source>
        <dbReference type="SAM" id="Phobius"/>
    </source>
</evidence>
<feature type="transmembrane region" description="Helical" evidence="8">
    <location>
        <begin position="654"/>
        <end position="673"/>
    </location>
</feature>
<feature type="region of interest" description="Disordered" evidence="7">
    <location>
        <begin position="815"/>
        <end position="838"/>
    </location>
</feature>
<evidence type="ECO:0000256" key="5">
    <source>
        <dbReference type="ARBA" id="ARBA00023136"/>
    </source>
</evidence>
<dbReference type="PANTHER" id="PTHR10796:SF108">
    <property type="entry name" value="SSD DOMAIN-CONTAINING PROTEIN"/>
    <property type="match status" value="1"/>
</dbReference>
<keyword evidence="3 8" id="KW-0812">Transmembrane</keyword>
<feature type="transmembrane region" description="Helical" evidence="8">
    <location>
        <begin position="782"/>
        <end position="806"/>
    </location>
</feature>
<keyword evidence="5 8" id="KW-0472">Membrane</keyword>
<dbReference type="Proteomes" id="UP000614601">
    <property type="component" value="Unassembled WGS sequence"/>
</dbReference>
<dbReference type="Gene3D" id="1.20.1640.10">
    <property type="entry name" value="Multidrug efflux transporter AcrB transmembrane domain"/>
    <property type="match status" value="2"/>
</dbReference>
<reference evidence="10" key="1">
    <citation type="submission" date="2020-09" db="EMBL/GenBank/DDBJ databases">
        <authorList>
            <person name="Kikuchi T."/>
        </authorList>
    </citation>
    <scope>NUCLEOTIDE SEQUENCE</scope>
    <source>
        <strain evidence="10">SH1</strain>
    </source>
</reference>
<dbReference type="EMBL" id="CAJFCW020000003">
    <property type="protein sequence ID" value="CAG9102718.1"/>
    <property type="molecule type" value="Genomic_DNA"/>
</dbReference>
<dbReference type="InterPro" id="IPR051697">
    <property type="entry name" value="Patched_domain-protein"/>
</dbReference>
<feature type="transmembrane region" description="Helical" evidence="8">
    <location>
        <begin position="378"/>
        <end position="404"/>
    </location>
</feature>
<feature type="transmembrane region" description="Helical" evidence="8">
    <location>
        <begin position="279"/>
        <end position="304"/>
    </location>
</feature>
<comment type="similarity">
    <text evidence="2">Belongs to the patched family.</text>
</comment>
<keyword evidence="11" id="KW-1185">Reference proteome</keyword>
<dbReference type="OrthoDB" id="6510177at2759"/>